<organism evidence="1 2">
    <name type="scientific">Acidovorax temperans</name>
    <dbReference type="NCBI Taxonomy" id="80878"/>
    <lineage>
        <taxon>Bacteria</taxon>
        <taxon>Pseudomonadati</taxon>
        <taxon>Pseudomonadota</taxon>
        <taxon>Betaproteobacteria</taxon>
        <taxon>Burkholderiales</taxon>
        <taxon>Comamonadaceae</taxon>
        <taxon>Acidovorax</taxon>
    </lineage>
</organism>
<accession>A0A0D7K408</accession>
<dbReference type="EMBL" id="JXYQ01000073">
    <property type="protein sequence ID" value="KJA09086.1"/>
    <property type="molecule type" value="Genomic_DNA"/>
</dbReference>
<gene>
    <name evidence="1" type="ORF">RP29_18475</name>
</gene>
<dbReference type="Proteomes" id="UP000032566">
    <property type="component" value="Unassembled WGS sequence"/>
</dbReference>
<proteinExistence type="predicted"/>
<evidence type="ECO:0000313" key="1">
    <source>
        <dbReference type="EMBL" id="KJA09086.1"/>
    </source>
</evidence>
<sequence length="177" mass="18118">MTDDRTPALGLQLPHPQNLLEQDVLRLRAAFASVDSACDTLAALIEGRVTDAELAAAVAALQGSIGNLNTTVAFLTASKVGVVNGQPGPAVTLKPSHLGLGPANGPSLQTITRDGLGRIATLSTTVGGQVALQTLTYDAEGRLATVVTVYDGRTRTETLNYTGGALSGLTAVEEITP</sequence>
<comment type="caution">
    <text evidence="1">The sequence shown here is derived from an EMBL/GenBank/DDBJ whole genome shotgun (WGS) entry which is preliminary data.</text>
</comment>
<dbReference type="PATRIC" id="fig|80878.5.peg.3661"/>
<evidence type="ECO:0000313" key="2">
    <source>
        <dbReference type="Proteomes" id="UP000032566"/>
    </source>
</evidence>
<name>A0A0D7K408_9BURK</name>
<dbReference type="AlphaFoldDB" id="A0A0D7K408"/>
<reference evidence="1 2" key="1">
    <citation type="submission" date="2014-12" db="EMBL/GenBank/DDBJ databases">
        <title>Isolation of bacteria from lake water.</title>
        <authorList>
            <person name="Sheng K.-Y."/>
            <person name="Chin P.-S."/>
            <person name="Chan K.-G."/>
            <person name="Tan G.S."/>
        </authorList>
    </citation>
    <scope>NUCLEOTIDE SEQUENCE [LARGE SCALE GENOMIC DNA]</scope>
    <source>
        <strain evidence="1 2">KY4</strain>
    </source>
</reference>
<evidence type="ECO:0008006" key="3">
    <source>
        <dbReference type="Google" id="ProtNLM"/>
    </source>
</evidence>
<keyword evidence="2" id="KW-1185">Reference proteome</keyword>
<protein>
    <recommendedName>
        <fullName evidence="3">YD repeat-containing protein</fullName>
    </recommendedName>
</protein>